<dbReference type="PANTHER" id="PTHR10683">
    <property type="entry name" value="TRANSALDOLASE"/>
    <property type="match status" value="1"/>
</dbReference>
<gene>
    <name evidence="2" type="ORF">C1280_17625</name>
</gene>
<name>A0A2Z3H689_9BACT</name>
<dbReference type="EMBL" id="CP025958">
    <property type="protein sequence ID" value="AWM38625.1"/>
    <property type="molecule type" value="Genomic_DNA"/>
</dbReference>
<reference evidence="2 3" key="1">
    <citation type="submission" date="2018-01" db="EMBL/GenBank/DDBJ databases">
        <title>G. obscuriglobus.</title>
        <authorList>
            <person name="Franke J."/>
            <person name="Blomberg W."/>
            <person name="Selmecki A."/>
        </authorList>
    </citation>
    <scope>NUCLEOTIDE SEQUENCE [LARGE SCALE GENOMIC DNA]</scope>
    <source>
        <strain evidence="2 3">DSM 5831</strain>
    </source>
</reference>
<proteinExistence type="predicted"/>
<organism evidence="2 3">
    <name type="scientific">Gemmata obscuriglobus</name>
    <dbReference type="NCBI Taxonomy" id="114"/>
    <lineage>
        <taxon>Bacteria</taxon>
        <taxon>Pseudomonadati</taxon>
        <taxon>Planctomycetota</taxon>
        <taxon>Planctomycetia</taxon>
        <taxon>Gemmatales</taxon>
        <taxon>Gemmataceae</taxon>
        <taxon>Gemmata</taxon>
    </lineage>
</organism>
<keyword evidence="1" id="KW-0704">Schiff base</keyword>
<evidence type="ECO:0000256" key="1">
    <source>
        <dbReference type="ARBA" id="ARBA00023270"/>
    </source>
</evidence>
<dbReference type="KEGG" id="gog:C1280_17625"/>
<dbReference type="AlphaFoldDB" id="A0A2Z3H689"/>
<protein>
    <submittedName>
        <fullName evidence="2">Transaldolase</fullName>
    </submittedName>
</protein>
<dbReference type="RefSeq" id="WP_010048325.1">
    <property type="nucleotide sequence ID" value="NZ_CP025958.1"/>
</dbReference>
<dbReference type="OrthoDB" id="9807051at2"/>
<dbReference type="SUPFAM" id="SSF51569">
    <property type="entry name" value="Aldolase"/>
    <property type="match status" value="1"/>
</dbReference>
<dbReference type="Proteomes" id="UP000245802">
    <property type="component" value="Chromosome"/>
</dbReference>
<dbReference type="Gene3D" id="3.20.20.70">
    <property type="entry name" value="Aldolase class I"/>
    <property type="match status" value="1"/>
</dbReference>
<keyword evidence="3" id="KW-1185">Reference proteome</keyword>
<accession>A0A2Z3H689</accession>
<dbReference type="InterPro" id="IPR001585">
    <property type="entry name" value="TAL/FSA"/>
</dbReference>
<sequence length="234" mass="25924">MKLFVDTADVKELEMCLERGFPSGVTTNPLLVARSGCTDFGAHIRSMIDALIRHDAKIPLSVEVNTADPNKMADQAEEFVREFGDYPYLNIKIPIGWNELKVIAQLAKRNVPVNCTCCMSYNQAIMAASAGAKYVSLFWGRIRDIGYDAGSVVRATRESLDRRGLDSEIIVGSIRHIADVNEAIQAGGHILTVPPKFFSQMCAHPKTDEAVAQFMTEFRAWEQAVQANQMKRAA</sequence>
<dbReference type="GO" id="GO:0005975">
    <property type="term" value="P:carbohydrate metabolic process"/>
    <property type="evidence" value="ECO:0007669"/>
    <property type="project" value="InterPro"/>
</dbReference>
<evidence type="ECO:0000313" key="3">
    <source>
        <dbReference type="Proteomes" id="UP000245802"/>
    </source>
</evidence>
<evidence type="ECO:0000313" key="2">
    <source>
        <dbReference type="EMBL" id="AWM38625.1"/>
    </source>
</evidence>
<dbReference type="PANTHER" id="PTHR10683:SF36">
    <property type="entry name" value="TRANSALDOLASE"/>
    <property type="match status" value="1"/>
</dbReference>
<dbReference type="Pfam" id="PF00923">
    <property type="entry name" value="TAL_FSA"/>
    <property type="match status" value="1"/>
</dbReference>
<dbReference type="InterPro" id="IPR013785">
    <property type="entry name" value="Aldolase_TIM"/>
</dbReference>